<dbReference type="InterPro" id="IPR008972">
    <property type="entry name" value="Cupredoxin"/>
</dbReference>
<proteinExistence type="inferred from homology"/>
<evidence type="ECO:0000256" key="9">
    <source>
        <dbReference type="ARBA" id="ARBA00022989"/>
    </source>
</evidence>
<dbReference type="InterPro" id="IPR045187">
    <property type="entry name" value="CcO_II"/>
</dbReference>
<dbReference type="Gene3D" id="1.10.287.90">
    <property type="match status" value="1"/>
</dbReference>
<organism evidence="19 20">
    <name type="scientific">Sphingomonas natans</name>
    <dbReference type="NCBI Taxonomy" id="3063330"/>
    <lineage>
        <taxon>Bacteria</taxon>
        <taxon>Pseudomonadati</taxon>
        <taxon>Pseudomonadota</taxon>
        <taxon>Alphaproteobacteria</taxon>
        <taxon>Sphingomonadales</taxon>
        <taxon>Sphingomonadaceae</taxon>
        <taxon>Sphingomonas</taxon>
    </lineage>
</organism>
<evidence type="ECO:0000256" key="5">
    <source>
        <dbReference type="ARBA" id="ARBA00022660"/>
    </source>
</evidence>
<evidence type="ECO:0000256" key="11">
    <source>
        <dbReference type="ARBA" id="ARBA00023136"/>
    </source>
</evidence>
<comment type="similarity">
    <text evidence="2 14">Belongs to the cytochrome c oxidase subunit 2 family.</text>
</comment>
<dbReference type="InterPro" id="IPR006333">
    <property type="entry name" value="Cyt_o_ubiquinol_oxidase_su2"/>
</dbReference>
<evidence type="ECO:0000256" key="16">
    <source>
        <dbReference type="SAM" id="Phobius"/>
    </source>
</evidence>
<dbReference type="InterPro" id="IPR034227">
    <property type="entry name" value="CuRO_UO_II"/>
</dbReference>
<evidence type="ECO:0000256" key="4">
    <source>
        <dbReference type="ARBA" id="ARBA00022475"/>
    </source>
</evidence>
<feature type="domain" description="Cytochrome oxidase subunit II transmembrane region profile" evidence="18">
    <location>
        <begin position="1"/>
        <end position="92"/>
    </location>
</feature>
<dbReference type="PANTHER" id="PTHR22888">
    <property type="entry name" value="CYTOCHROME C OXIDASE, SUBUNIT II"/>
    <property type="match status" value="1"/>
</dbReference>
<dbReference type="InterPro" id="IPR011759">
    <property type="entry name" value="Cyt_c_oxidase_su2_TM_dom"/>
</dbReference>
<dbReference type="Pfam" id="PF06481">
    <property type="entry name" value="COX_ARM"/>
    <property type="match status" value="1"/>
</dbReference>
<comment type="caution">
    <text evidence="19">The sequence shown here is derived from an EMBL/GenBank/DDBJ whole genome shotgun (WGS) entry which is preliminary data.</text>
</comment>
<dbReference type="SUPFAM" id="SSF49503">
    <property type="entry name" value="Cupredoxins"/>
    <property type="match status" value="1"/>
</dbReference>
<dbReference type="CDD" id="cd04212">
    <property type="entry name" value="CuRO_UO_II"/>
    <property type="match status" value="1"/>
</dbReference>
<gene>
    <name evidence="19" type="primary">cyoA</name>
    <name evidence="19" type="ORF">Q4F19_11085</name>
</gene>
<dbReference type="Proteomes" id="UP001169764">
    <property type="component" value="Unassembled WGS sequence"/>
</dbReference>
<keyword evidence="20" id="KW-1185">Reference proteome</keyword>
<evidence type="ECO:0000256" key="1">
    <source>
        <dbReference type="ARBA" id="ARBA00004651"/>
    </source>
</evidence>
<dbReference type="PIRSF" id="PIRSF000292">
    <property type="entry name" value="Ubi_od_II"/>
    <property type="match status" value="1"/>
</dbReference>
<comment type="subcellular location">
    <subcellularLocation>
        <location evidence="1">Cell membrane</location>
        <topology evidence="1">Multi-pass membrane protein</topology>
    </subcellularLocation>
</comment>
<feature type="region of interest" description="Disordered" evidence="15">
    <location>
        <begin position="279"/>
        <end position="330"/>
    </location>
</feature>
<dbReference type="InterPro" id="IPR010514">
    <property type="entry name" value="COX_ARM"/>
</dbReference>
<evidence type="ECO:0000313" key="20">
    <source>
        <dbReference type="Proteomes" id="UP001169764"/>
    </source>
</evidence>
<feature type="transmembrane region" description="Helical" evidence="16">
    <location>
        <begin position="22"/>
        <end position="44"/>
    </location>
</feature>
<evidence type="ECO:0000256" key="13">
    <source>
        <dbReference type="ARBA" id="ARBA00023288"/>
    </source>
</evidence>
<dbReference type="PROSITE" id="PS50857">
    <property type="entry name" value="COX2_CUA"/>
    <property type="match status" value="1"/>
</dbReference>
<evidence type="ECO:0000256" key="3">
    <source>
        <dbReference type="ARBA" id="ARBA00022448"/>
    </source>
</evidence>
<keyword evidence="8 14" id="KW-0249">Electron transport</keyword>
<keyword evidence="3 14" id="KW-0813">Transport</keyword>
<dbReference type="InterPro" id="IPR002429">
    <property type="entry name" value="CcO_II-like_C"/>
</dbReference>
<evidence type="ECO:0000256" key="7">
    <source>
        <dbReference type="ARBA" id="ARBA00022729"/>
    </source>
</evidence>
<feature type="transmembrane region" description="Helical" evidence="16">
    <location>
        <begin position="64"/>
        <end position="83"/>
    </location>
</feature>
<evidence type="ECO:0000256" key="10">
    <source>
        <dbReference type="ARBA" id="ARBA00023002"/>
    </source>
</evidence>
<dbReference type="SUPFAM" id="SSF81464">
    <property type="entry name" value="Cytochrome c oxidase subunit II-like, transmembrane region"/>
    <property type="match status" value="1"/>
</dbReference>
<keyword evidence="13" id="KW-0449">Lipoprotein</keyword>
<evidence type="ECO:0000256" key="15">
    <source>
        <dbReference type="SAM" id="MobiDB-lite"/>
    </source>
</evidence>
<reference evidence="19" key="1">
    <citation type="submission" date="2023-07" db="EMBL/GenBank/DDBJ databases">
        <authorList>
            <person name="Kim M."/>
        </authorList>
    </citation>
    <scope>NUCLEOTIDE SEQUENCE</scope>
    <source>
        <strain evidence="19">BIUV-7</strain>
    </source>
</reference>
<dbReference type="PROSITE" id="PS50999">
    <property type="entry name" value="COX2_TM"/>
    <property type="match status" value="1"/>
</dbReference>
<sequence length="330" mass="35834">MQVLAPSGDVARQQAHILTVSTLLMLVIILPVMALTIFFAWRYRASNDTVEHKPDWDHSTSLELIIWSAPLLIIIMLGAITWISTHTLDPYRRLGRIAPGQPVAAKTAPLEIDVVALDWKWLFIYPEQGIATVNQLALPLNREVRFRITSSSVMNSFYIPALAGQIYAMPGMETKLHAVLNKPGRFEGFSANYSGAGFSGMHFTVDGVDDAGFARWVAHARAGGAKLDLPVYRVLARPSENVKPLRWAAADPKLFDRIVRMCTEPGATCATDMHMGTAGAAGQSMPAPVNDNSRPPAGEPEGALLRSGSEKGTAPRAGSPNDARRSPSQN</sequence>
<evidence type="ECO:0000256" key="14">
    <source>
        <dbReference type="PIRNR" id="PIRNR000292"/>
    </source>
</evidence>
<evidence type="ECO:0000259" key="17">
    <source>
        <dbReference type="PROSITE" id="PS50857"/>
    </source>
</evidence>
<keyword evidence="4 14" id="KW-1003">Cell membrane</keyword>
<evidence type="ECO:0000256" key="2">
    <source>
        <dbReference type="ARBA" id="ARBA00007866"/>
    </source>
</evidence>
<evidence type="ECO:0000259" key="18">
    <source>
        <dbReference type="PROSITE" id="PS50999"/>
    </source>
</evidence>
<accession>A0ABT8Y9C0</accession>
<evidence type="ECO:0000256" key="12">
    <source>
        <dbReference type="ARBA" id="ARBA00023139"/>
    </source>
</evidence>
<dbReference type="NCBIfam" id="TIGR01433">
    <property type="entry name" value="CyoA"/>
    <property type="match status" value="1"/>
</dbReference>
<keyword evidence="10 14" id="KW-0560">Oxidoreductase</keyword>
<dbReference type="PANTHER" id="PTHR22888:SF18">
    <property type="entry name" value="CYTOCHROME BO(3) UBIQUINOL OXIDASE SUBUNIT 2"/>
    <property type="match status" value="1"/>
</dbReference>
<keyword evidence="9 16" id="KW-1133">Transmembrane helix</keyword>
<dbReference type="EMBL" id="JAUOTP010000004">
    <property type="protein sequence ID" value="MDO6414926.1"/>
    <property type="molecule type" value="Genomic_DNA"/>
</dbReference>
<evidence type="ECO:0000256" key="8">
    <source>
        <dbReference type="ARBA" id="ARBA00022982"/>
    </source>
</evidence>
<protein>
    <recommendedName>
        <fullName evidence="14">Ubiquinol oxidase subunit 2</fullName>
    </recommendedName>
</protein>
<keyword evidence="6 16" id="KW-0812">Transmembrane</keyword>
<dbReference type="Gene3D" id="2.60.40.420">
    <property type="entry name" value="Cupredoxins - blue copper proteins"/>
    <property type="match status" value="1"/>
</dbReference>
<keyword evidence="11 14" id="KW-0472">Membrane</keyword>
<evidence type="ECO:0000313" key="19">
    <source>
        <dbReference type="EMBL" id="MDO6414926.1"/>
    </source>
</evidence>
<name>A0ABT8Y9C0_9SPHN</name>
<evidence type="ECO:0000256" key="6">
    <source>
        <dbReference type="ARBA" id="ARBA00022692"/>
    </source>
</evidence>
<dbReference type="Pfam" id="PF00116">
    <property type="entry name" value="COX2"/>
    <property type="match status" value="1"/>
</dbReference>
<keyword evidence="12" id="KW-0564">Palmitate</keyword>
<keyword evidence="5 14" id="KW-0679">Respiratory chain</keyword>
<keyword evidence="7" id="KW-0732">Signal</keyword>
<dbReference type="InterPro" id="IPR036257">
    <property type="entry name" value="Cyt_c_oxidase_su2_TM_sf"/>
</dbReference>
<feature type="domain" description="Cytochrome oxidase subunit II copper A binding" evidence="17">
    <location>
        <begin position="107"/>
        <end position="219"/>
    </location>
</feature>